<name>A0ABY4FHX9_9MICO</name>
<reference evidence="10 11" key="1">
    <citation type="submission" date="2022-04" db="EMBL/GenBank/DDBJ databases">
        <title>Leucobacter sp. isolated from rhizosphere of garlic.</title>
        <authorList>
            <person name="Won M."/>
            <person name="Lee C.-M."/>
            <person name="Woen H.-Y."/>
            <person name="Kwon S.-W."/>
        </authorList>
    </citation>
    <scope>NUCLEOTIDE SEQUENCE [LARGE SCALE GENOMIC DNA]</scope>
    <source>
        <strain evidence="10 11">H21R-40</strain>
    </source>
</reference>
<feature type="transmembrane region" description="Helical" evidence="8">
    <location>
        <begin position="160"/>
        <end position="179"/>
    </location>
</feature>
<evidence type="ECO:0000313" key="10">
    <source>
        <dbReference type="EMBL" id="UOQ56287.1"/>
    </source>
</evidence>
<sequence>MPHPGTQAIPRAAVDPAPGGLPHPRQVRAPARTVLTALALFALLVGANLSTPLFPLLERELGTGALGTTLAFSSYVLALIVGLLLFRRVADVVNRRTVLVTALAAAALATAALGVAPTLGWFCAARAVQGAAVACATGIGASALRTLLPGRPALVGRLTLLATSGGVAAGPVLGGLLSLAPAPRLIPYLAIAVVLAALVPAILAVAPHAACAPAPHDDRIALPDAPPERSARGAGRGGRDALSAFRIAAAVGFLSFTVFGFCLSLAPSHFAAIAGTDARPVIGLLAATTLGASALTQLVPLRGAWRTPAGLAILALALAGLAAAGAVGAVWFLVVVCALAGIGQGVAFQAAFTDATARVAPDRHASTVSAIYTVTYLGSALPVVALGALVERIGRADAVALFALATAGACALLGVVAGRRARRGRRGGSSPR</sequence>
<dbReference type="InterPro" id="IPR011701">
    <property type="entry name" value="MFS"/>
</dbReference>
<evidence type="ECO:0000256" key="4">
    <source>
        <dbReference type="ARBA" id="ARBA00022692"/>
    </source>
</evidence>
<dbReference type="PANTHER" id="PTHR23517:SF13">
    <property type="entry name" value="MAJOR FACILITATOR SUPERFAMILY MFS_1"/>
    <property type="match status" value="1"/>
</dbReference>
<dbReference type="RefSeq" id="WP_244726519.1">
    <property type="nucleotide sequence ID" value="NZ_CP095045.1"/>
</dbReference>
<evidence type="ECO:0000313" key="11">
    <source>
        <dbReference type="Proteomes" id="UP000831786"/>
    </source>
</evidence>
<feature type="domain" description="Major facilitator superfamily (MFS) profile" evidence="9">
    <location>
        <begin position="32"/>
        <end position="432"/>
    </location>
</feature>
<keyword evidence="4 8" id="KW-0812">Transmembrane</keyword>
<feature type="transmembrane region" description="Helical" evidence="8">
    <location>
        <begin position="396"/>
        <end position="417"/>
    </location>
</feature>
<dbReference type="PROSITE" id="PS50850">
    <property type="entry name" value="MFS"/>
    <property type="match status" value="1"/>
</dbReference>
<comment type="subcellular location">
    <subcellularLocation>
        <location evidence="1">Cell membrane</location>
        <topology evidence="1">Multi-pass membrane protein</topology>
    </subcellularLocation>
</comment>
<keyword evidence="3" id="KW-1003">Cell membrane</keyword>
<dbReference type="InterPro" id="IPR050171">
    <property type="entry name" value="MFS_Transporters"/>
</dbReference>
<keyword evidence="2" id="KW-0813">Transport</keyword>
<feature type="transmembrane region" description="Helical" evidence="8">
    <location>
        <begin position="185"/>
        <end position="206"/>
    </location>
</feature>
<evidence type="ECO:0000256" key="8">
    <source>
        <dbReference type="SAM" id="Phobius"/>
    </source>
</evidence>
<feature type="transmembrane region" description="Helical" evidence="8">
    <location>
        <begin position="311"/>
        <end position="332"/>
    </location>
</feature>
<proteinExistence type="predicted"/>
<feature type="transmembrane region" description="Helical" evidence="8">
    <location>
        <begin position="278"/>
        <end position="299"/>
    </location>
</feature>
<keyword evidence="5 8" id="KW-1133">Transmembrane helix</keyword>
<feature type="transmembrane region" description="Helical" evidence="8">
    <location>
        <begin position="244"/>
        <end position="266"/>
    </location>
</feature>
<evidence type="ECO:0000256" key="3">
    <source>
        <dbReference type="ARBA" id="ARBA00022475"/>
    </source>
</evidence>
<dbReference type="PANTHER" id="PTHR23517">
    <property type="entry name" value="RESISTANCE PROTEIN MDTM, PUTATIVE-RELATED-RELATED"/>
    <property type="match status" value="1"/>
</dbReference>
<dbReference type="Proteomes" id="UP000831786">
    <property type="component" value="Chromosome"/>
</dbReference>
<organism evidence="10 11">
    <name type="scientific">Leucobacter allii</name>
    <dbReference type="NCBI Taxonomy" id="2932247"/>
    <lineage>
        <taxon>Bacteria</taxon>
        <taxon>Bacillati</taxon>
        <taxon>Actinomycetota</taxon>
        <taxon>Actinomycetes</taxon>
        <taxon>Micrococcales</taxon>
        <taxon>Microbacteriaceae</taxon>
        <taxon>Leucobacter</taxon>
    </lineage>
</organism>
<accession>A0ABY4FHX9</accession>
<feature type="transmembrane region" description="Helical" evidence="8">
    <location>
        <begin position="66"/>
        <end position="86"/>
    </location>
</feature>
<protein>
    <submittedName>
        <fullName evidence="10">MFS transporter</fullName>
    </submittedName>
</protein>
<feature type="transmembrane region" description="Helical" evidence="8">
    <location>
        <begin position="369"/>
        <end position="390"/>
    </location>
</feature>
<evidence type="ECO:0000259" key="9">
    <source>
        <dbReference type="PROSITE" id="PS50850"/>
    </source>
</evidence>
<dbReference type="EMBL" id="CP095045">
    <property type="protein sequence ID" value="UOQ56287.1"/>
    <property type="molecule type" value="Genomic_DNA"/>
</dbReference>
<evidence type="ECO:0000256" key="7">
    <source>
        <dbReference type="SAM" id="MobiDB-lite"/>
    </source>
</evidence>
<dbReference type="InterPro" id="IPR020846">
    <property type="entry name" value="MFS_dom"/>
</dbReference>
<feature type="transmembrane region" description="Helical" evidence="8">
    <location>
        <begin position="34"/>
        <end position="54"/>
    </location>
</feature>
<dbReference type="SUPFAM" id="SSF103473">
    <property type="entry name" value="MFS general substrate transporter"/>
    <property type="match status" value="1"/>
</dbReference>
<evidence type="ECO:0000256" key="2">
    <source>
        <dbReference type="ARBA" id="ARBA00022448"/>
    </source>
</evidence>
<dbReference type="InterPro" id="IPR036259">
    <property type="entry name" value="MFS_trans_sf"/>
</dbReference>
<dbReference type="Gene3D" id="1.20.1250.20">
    <property type="entry name" value="MFS general substrate transporter like domains"/>
    <property type="match status" value="1"/>
</dbReference>
<evidence type="ECO:0000256" key="6">
    <source>
        <dbReference type="ARBA" id="ARBA00023136"/>
    </source>
</evidence>
<dbReference type="Pfam" id="PF07690">
    <property type="entry name" value="MFS_1"/>
    <property type="match status" value="1"/>
</dbReference>
<keyword evidence="6 8" id="KW-0472">Membrane</keyword>
<evidence type="ECO:0000256" key="1">
    <source>
        <dbReference type="ARBA" id="ARBA00004651"/>
    </source>
</evidence>
<feature type="transmembrane region" description="Helical" evidence="8">
    <location>
        <begin position="98"/>
        <end position="122"/>
    </location>
</feature>
<feature type="region of interest" description="Disordered" evidence="7">
    <location>
        <begin position="1"/>
        <end position="25"/>
    </location>
</feature>
<keyword evidence="11" id="KW-1185">Reference proteome</keyword>
<evidence type="ECO:0000256" key="5">
    <source>
        <dbReference type="ARBA" id="ARBA00022989"/>
    </source>
</evidence>
<gene>
    <name evidence="10" type="ORF">MUN78_11390</name>
</gene>